<sequence>MPINLPPQSDTILIDTLQLAPSFYTFSSPPSSSTSSPQSLPTPTQTPLLPLLSCWHSPRPQPLLLTLALHLQPLHLHKAAVSDDVKYSVNYGVLVKRVGGLVERGGASPGEDRIDNANKQGFKSPQDFIRHVAAEAYTLATPRVLRSVSVELMVPKYVLLAEGFRICAECVYAGGGAGAGEGEGKGESESEGKEERVDVKHIKITHQKVHIGPITLPVIIGVNKPERMEKQRVVLDLTFYEDVDVPLSVVDKDGEGSDGGGDEEKMVDYQKAVGEICEALLPSTHLTLESLASQALTVAFQHTPKVVGAVGVKVRKPSAVLFASGGSGVEVVRRREG</sequence>
<dbReference type="GO" id="GO:0004150">
    <property type="term" value="F:dihydroneopterin aldolase activity"/>
    <property type="evidence" value="ECO:0007669"/>
    <property type="project" value="UniProtKB-EC"/>
</dbReference>
<name>A0A409W5W6_9AGAR</name>
<dbReference type="EMBL" id="NHTK01005791">
    <property type="protein sequence ID" value="PPQ73868.1"/>
    <property type="molecule type" value="Genomic_DNA"/>
</dbReference>
<keyword evidence="10" id="KW-1185">Reference proteome</keyword>
<evidence type="ECO:0000256" key="1">
    <source>
        <dbReference type="ARBA" id="ARBA00001353"/>
    </source>
</evidence>
<dbReference type="AlphaFoldDB" id="A0A409W5W6"/>
<reference evidence="9 10" key="1">
    <citation type="journal article" date="2018" name="Evol. Lett.">
        <title>Horizontal gene cluster transfer increased hallucinogenic mushroom diversity.</title>
        <authorList>
            <person name="Reynolds H.T."/>
            <person name="Vijayakumar V."/>
            <person name="Gluck-Thaler E."/>
            <person name="Korotkin H.B."/>
            <person name="Matheny P.B."/>
            <person name="Slot J.C."/>
        </authorList>
    </citation>
    <scope>NUCLEOTIDE SEQUENCE [LARGE SCALE GENOMIC DNA]</scope>
    <source>
        <strain evidence="9 10">2629</strain>
    </source>
</reference>
<dbReference type="Pfam" id="PF02152">
    <property type="entry name" value="FolB"/>
    <property type="match status" value="1"/>
</dbReference>
<dbReference type="EC" id="4.1.2.25" evidence="4"/>
<gene>
    <name evidence="9" type="ORF">CVT24_011938</name>
</gene>
<dbReference type="Proteomes" id="UP000284842">
    <property type="component" value="Unassembled WGS sequence"/>
</dbReference>
<dbReference type="InterPro" id="IPR043133">
    <property type="entry name" value="GTP-CH-I_C/QueF"/>
</dbReference>
<dbReference type="InParanoid" id="A0A409W5W6"/>
<dbReference type="SMART" id="SM00905">
    <property type="entry name" value="FolB"/>
    <property type="match status" value="1"/>
</dbReference>
<dbReference type="PANTHER" id="PTHR42844:SF1">
    <property type="entry name" value="DIHYDRONEOPTERIN ALDOLASE 1-RELATED"/>
    <property type="match status" value="1"/>
</dbReference>
<comment type="caution">
    <text evidence="9">The sequence shown here is derived from an EMBL/GenBank/DDBJ whole genome shotgun (WGS) entry which is preliminary data.</text>
</comment>
<evidence type="ECO:0000259" key="8">
    <source>
        <dbReference type="SMART" id="SM00905"/>
    </source>
</evidence>
<evidence type="ECO:0000313" key="9">
    <source>
        <dbReference type="EMBL" id="PPQ73868.1"/>
    </source>
</evidence>
<comment type="similarity">
    <text evidence="3">Belongs to the DHNA family.</text>
</comment>
<comment type="catalytic activity">
    <reaction evidence="1">
        <text>7,8-dihydroneopterin = 6-hydroxymethyl-7,8-dihydropterin + glycolaldehyde</text>
        <dbReference type="Rhea" id="RHEA:10540"/>
        <dbReference type="ChEBI" id="CHEBI:17001"/>
        <dbReference type="ChEBI" id="CHEBI:17071"/>
        <dbReference type="ChEBI" id="CHEBI:44841"/>
        <dbReference type="EC" id="4.1.2.25"/>
    </reaction>
</comment>
<evidence type="ECO:0000256" key="2">
    <source>
        <dbReference type="ARBA" id="ARBA00005013"/>
    </source>
</evidence>
<evidence type="ECO:0000256" key="7">
    <source>
        <dbReference type="ARBA" id="ARBA00032903"/>
    </source>
</evidence>
<organism evidence="9 10">
    <name type="scientific">Panaeolus cyanescens</name>
    <dbReference type="NCBI Taxonomy" id="181874"/>
    <lineage>
        <taxon>Eukaryota</taxon>
        <taxon>Fungi</taxon>
        <taxon>Dikarya</taxon>
        <taxon>Basidiomycota</taxon>
        <taxon>Agaricomycotina</taxon>
        <taxon>Agaricomycetes</taxon>
        <taxon>Agaricomycetidae</taxon>
        <taxon>Agaricales</taxon>
        <taxon>Agaricineae</taxon>
        <taxon>Galeropsidaceae</taxon>
        <taxon>Panaeolus</taxon>
    </lineage>
</organism>
<evidence type="ECO:0000256" key="3">
    <source>
        <dbReference type="ARBA" id="ARBA00005708"/>
    </source>
</evidence>
<dbReference type="OrthoDB" id="5425486at2759"/>
<dbReference type="Gene3D" id="3.30.1130.10">
    <property type="match status" value="2"/>
</dbReference>
<evidence type="ECO:0000256" key="4">
    <source>
        <dbReference type="ARBA" id="ARBA00013043"/>
    </source>
</evidence>
<evidence type="ECO:0000313" key="10">
    <source>
        <dbReference type="Proteomes" id="UP000284842"/>
    </source>
</evidence>
<dbReference type="GO" id="GO:0046656">
    <property type="term" value="P:folic acid biosynthetic process"/>
    <property type="evidence" value="ECO:0007669"/>
    <property type="project" value="UniProtKB-KW"/>
</dbReference>
<proteinExistence type="inferred from homology"/>
<evidence type="ECO:0000256" key="5">
    <source>
        <dbReference type="ARBA" id="ARBA00022909"/>
    </source>
</evidence>
<keyword evidence="5" id="KW-0289">Folate biosynthesis</keyword>
<accession>A0A409W5W6</accession>
<dbReference type="GO" id="GO:0005737">
    <property type="term" value="C:cytoplasm"/>
    <property type="evidence" value="ECO:0007669"/>
    <property type="project" value="TreeGrafter"/>
</dbReference>
<dbReference type="PANTHER" id="PTHR42844">
    <property type="entry name" value="DIHYDRONEOPTERIN ALDOLASE 1-RELATED"/>
    <property type="match status" value="1"/>
</dbReference>
<evidence type="ECO:0000256" key="6">
    <source>
        <dbReference type="ARBA" id="ARBA00023239"/>
    </source>
</evidence>
<dbReference type="STRING" id="181874.A0A409W5W6"/>
<comment type="pathway">
    <text evidence="2">Cofactor biosynthesis; tetrahydrofolate biosynthesis; 2-amino-4-hydroxy-6-hydroxymethyl-7,8-dihydropteridine diphosphate from 7,8-dihydroneopterin triphosphate: step 3/4.</text>
</comment>
<dbReference type="InterPro" id="IPR006156">
    <property type="entry name" value="Dihydroneopterin_aldolase"/>
</dbReference>
<feature type="domain" description="Dihydroneopterin aldolase/epimerase" evidence="8">
    <location>
        <begin position="209"/>
        <end position="333"/>
    </location>
</feature>
<protein>
    <recommendedName>
        <fullName evidence="4">dihydroneopterin aldolase</fullName>
        <ecNumber evidence="4">4.1.2.25</ecNumber>
    </recommendedName>
    <alternativeName>
        <fullName evidence="7">7,8-dihydroneopterin aldolase</fullName>
    </alternativeName>
</protein>
<keyword evidence="6" id="KW-0456">Lyase</keyword>
<dbReference type="InterPro" id="IPR006157">
    <property type="entry name" value="FolB_dom"/>
</dbReference>
<dbReference type="SUPFAM" id="SSF55620">
    <property type="entry name" value="Tetrahydrobiopterin biosynthesis enzymes-like"/>
    <property type="match status" value="2"/>
</dbReference>